<dbReference type="PANTHER" id="PTHR12815:SF23">
    <property type="entry name" value="OUTER MEMBRANE PROTEIN ASSEMBLY FACTOR BAMA"/>
    <property type="match status" value="1"/>
</dbReference>
<keyword evidence="2 8" id="KW-1134">Transmembrane beta strand</keyword>
<evidence type="ECO:0000256" key="6">
    <source>
        <dbReference type="ARBA" id="ARBA00023136"/>
    </source>
</evidence>
<dbReference type="InterPro" id="IPR023707">
    <property type="entry name" value="OM_assembly_BamA"/>
</dbReference>
<evidence type="ECO:0000256" key="9">
    <source>
        <dbReference type="NCBIfam" id="TIGR03303"/>
    </source>
</evidence>
<keyword evidence="5 8" id="KW-0677">Repeat</keyword>
<dbReference type="OrthoDB" id="9803054at2"/>
<keyword evidence="12" id="KW-1185">Reference proteome</keyword>
<keyword evidence="7 8" id="KW-0998">Cell outer membrane</keyword>
<evidence type="ECO:0000313" key="12">
    <source>
        <dbReference type="Proteomes" id="UP000077885"/>
    </source>
</evidence>
<dbReference type="STRING" id="1795827.A7P95_10495"/>
<evidence type="ECO:0000256" key="2">
    <source>
        <dbReference type="ARBA" id="ARBA00022452"/>
    </source>
</evidence>
<dbReference type="InterPro" id="IPR000184">
    <property type="entry name" value="Bac_surfAg_D15"/>
</dbReference>
<dbReference type="PROSITE" id="PS51779">
    <property type="entry name" value="POTRA"/>
    <property type="match status" value="5"/>
</dbReference>
<dbReference type="NCBIfam" id="TIGR03303">
    <property type="entry name" value="OM_YaeT"/>
    <property type="match status" value="1"/>
</dbReference>
<evidence type="ECO:0000256" key="5">
    <source>
        <dbReference type="ARBA" id="ARBA00022737"/>
    </source>
</evidence>
<dbReference type="PIRSF" id="PIRSF006076">
    <property type="entry name" value="OM_assembly_OMP85"/>
    <property type="match status" value="1"/>
</dbReference>
<feature type="domain" description="POTRA" evidence="10">
    <location>
        <begin position="176"/>
        <end position="264"/>
    </location>
</feature>
<keyword evidence="4 8" id="KW-0732">Signal</keyword>
<comment type="similarity">
    <text evidence="8">Belongs to the BamA family.</text>
</comment>
<dbReference type="EMBL" id="LXSL01000032">
    <property type="protein sequence ID" value="OAM26124.1"/>
    <property type="molecule type" value="Genomic_DNA"/>
</dbReference>
<dbReference type="GO" id="GO:0009279">
    <property type="term" value="C:cell outer membrane"/>
    <property type="evidence" value="ECO:0007669"/>
    <property type="project" value="UniProtKB-SubCell"/>
</dbReference>
<feature type="domain" description="POTRA" evidence="10">
    <location>
        <begin position="267"/>
        <end position="346"/>
    </location>
</feature>
<accession>A0A1A9RTN2</accession>
<comment type="subunit">
    <text evidence="8">Part of the Bam complex.</text>
</comment>
<feature type="signal peptide" evidence="8">
    <location>
        <begin position="1"/>
        <end position="21"/>
    </location>
</feature>
<evidence type="ECO:0000259" key="10">
    <source>
        <dbReference type="PROSITE" id="PS51779"/>
    </source>
</evidence>
<dbReference type="AlphaFoldDB" id="A0A1A9RTN2"/>
<dbReference type="Pfam" id="PF07244">
    <property type="entry name" value="POTRA"/>
    <property type="match status" value="5"/>
</dbReference>
<dbReference type="HAMAP" id="MF_01430">
    <property type="entry name" value="OM_assembly_BamA"/>
    <property type="match status" value="1"/>
</dbReference>
<dbReference type="RefSeq" id="WP_067595079.1">
    <property type="nucleotide sequence ID" value="NZ_LXSL01000032.1"/>
</dbReference>
<dbReference type="GO" id="GO:0043165">
    <property type="term" value="P:Gram-negative-bacterium-type cell outer membrane assembly"/>
    <property type="evidence" value="ECO:0007669"/>
    <property type="project" value="UniProtKB-UniRule"/>
</dbReference>
<proteinExistence type="inferred from homology"/>
<gene>
    <name evidence="8" type="primary">bamA</name>
    <name evidence="11" type="ORF">A7P95_10495</name>
</gene>
<sequence length="799" mass="89419" precursor="true">MKLNKLSFALFAAGLSSWALAAAPFTIQDIRIEGLQRTDPSTVLGYLPVKVGSTFNDGEGEQIIKNLYATGLFDDVRVETMGNQVLLTVVERPIINTLTVTGGKTLPSDAIKKNLDSFGLGQSQPFNQAILNQAVAGLQQEYANQGKLSATVTPEVTRLSRNRVDITLKIDEGATTRIEEIDFEGNQHFSNRTLRHQMKLDRHGMLSWLSKDDRFSDEQFRKDLQSITDFYQNEGFFEGRVEDADVRYNQDRTKQTLWIKVHEGERYRWGKVRIEGDTREVPREELEALLKMREGKRYNRSQMVDSLQAIQDRMGQAGYALAQVGVQPQPDQANHTVDFVLTVNPGRKYYVNQIHISGNNKTRDAVIRREMRQTEAAPYDSAKINRSKDRIQLLGYFDDVKVESRPLPDTPDQVDIDVSVKERSTGSVEVAAGWVQDTGLVLSAGVAQDNLFGTGKSANFRIARGKTQNTASLSFTDPYFTPDGVSLGYDIYYRGFMPYKSSSSSIGSNNYETTRIGVGARMGVPITEYDRVNFGLGVEHLTVKLHGDKLNQPYRYQDFIREHGEKNWLLKGNIGWGRNKTDDALWPTRGYTTSVNADLGLPGGDLQYYILTHDQRWFFPLSKSFTLMLGGEVGYAGKFGGTSTVPFFNNFYGGGLGSVRGYESGSLGPKVYENYSGGRNIVNYGGTYKAYASAELLFPFPGVKDQRSVRLSVFADAGSVWDGKTYTPDAYGPAKPNGTNGYYKQDHRSTFSNELRYSVGAALTWLSPLGPMKFSFAHPLKKEDSDQIQRFQFQLGTTF</sequence>
<evidence type="ECO:0000256" key="7">
    <source>
        <dbReference type="ARBA" id="ARBA00023237"/>
    </source>
</evidence>
<evidence type="ECO:0000256" key="8">
    <source>
        <dbReference type="HAMAP-Rule" id="MF_01430"/>
    </source>
</evidence>
<dbReference type="Pfam" id="PF01103">
    <property type="entry name" value="Omp85"/>
    <property type="match status" value="1"/>
</dbReference>
<comment type="subcellular location">
    <subcellularLocation>
        <location evidence="8">Cell outer membrane</location>
    </subcellularLocation>
    <subcellularLocation>
        <location evidence="1">Membrane</location>
    </subcellularLocation>
</comment>
<dbReference type="GO" id="GO:0051205">
    <property type="term" value="P:protein insertion into membrane"/>
    <property type="evidence" value="ECO:0007669"/>
    <property type="project" value="UniProtKB-UniRule"/>
</dbReference>
<dbReference type="Proteomes" id="UP000077885">
    <property type="component" value="Unassembled WGS sequence"/>
</dbReference>
<dbReference type="InterPro" id="IPR010827">
    <property type="entry name" value="BamA/TamA_POTRA"/>
</dbReference>
<feature type="domain" description="POTRA" evidence="10">
    <location>
        <begin position="93"/>
        <end position="173"/>
    </location>
</feature>
<dbReference type="InterPro" id="IPR034746">
    <property type="entry name" value="POTRA"/>
</dbReference>
<keyword evidence="3 8" id="KW-0812">Transmembrane</keyword>
<comment type="function">
    <text evidence="8">Part of the outer membrane protein assembly complex, which is involved in assembly and insertion of beta-barrel proteins into the outer membrane.</text>
</comment>
<feature type="domain" description="POTRA" evidence="10">
    <location>
        <begin position="25"/>
        <end position="92"/>
    </location>
</feature>
<dbReference type="Gene3D" id="3.10.20.310">
    <property type="entry name" value="membrane protein fhac"/>
    <property type="match status" value="5"/>
</dbReference>
<evidence type="ECO:0000256" key="3">
    <source>
        <dbReference type="ARBA" id="ARBA00022692"/>
    </source>
</evidence>
<dbReference type="Gene3D" id="2.40.160.50">
    <property type="entry name" value="membrane protein fhac: a member of the omp85/tpsb transporter family"/>
    <property type="match status" value="1"/>
</dbReference>
<evidence type="ECO:0000256" key="4">
    <source>
        <dbReference type="ARBA" id="ARBA00022729"/>
    </source>
</evidence>
<comment type="caution">
    <text evidence="11">The sequence shown here is derived from an EMBL/GenBank/DDBJ whole genome shotgun (WGS) entry which is preliminary data.</text>
</comment>
<feature type="chain" id="PRO_5009003286" description="Outer membrane protein assembly factor BamA" evidence="8">
    <location>
        <begin position="22"/>
        <end position="799"/>
    </location>
</feature>
<dbReference type="PANTHER" id="PTHR12815">
    <property type="entry name" value="SORTING AND ASSEMBLY MACHINERY SAMM50 PROTEIN FAMILY MEMBER"/>
    <property type="match status" value="1"/>
</dbReference>
<evidence type="ECO:0000313" key="11">
    <source>
        <dbReference type="EMBL" id="OAM26124.1"/>
    </source>
</evidence>
<feature type="domain" description="POTRA" evidence="10">
    <location>
        <begin position="349"/>
        <end position="423"/>
    </location>
</feature>
<organism evidence="11 12">
    <name type="scientific">Eikenella longinqua</name>
    <dbReference type="NCBI Taxonomy" id="1795827"/>
    <lineage>
        <taxon>Bacteria</taxon>
        <taxon>Pseudomonadati</taxon>
        <taxon>Pseudomonadota</taxon>
        <taxon>Betaproteobacteria</taxon>
        <taxon>Neisseriales</taxon>
        <taxon>Neisseriaceae</taxon>
        <taxon>Eikenella</taxon>
    </lineage>
</organism>
<keyword evidence="6 8" id="KW-0472">Membrane</keyword>
<dbReference type="InterPro" id="IPR039910">
    <property type="entry name" value="D15-like"/>
</dbReference>
<evidence type="ECO:0000256" key="1">
    <source>
        <dbReference type="ARBA" id="ARBA00004370"/>
    </source>
</evidence>
<name>A0A1A9RTN2_9NEIS</name>
<protein>
    <recommendedName>
        <fullName evidence="8 9">Outer membrane protein assembly factor BamA</fullName>
    </recommendedName>
</protein>
<reference evidence="12" key="1">
    <citation type="submission" date="2016-05" db="EMBL/GenBank/DDBJ databases">
        <title>Draft genome of Corynebacterium afermentans subsp. afermentans LCDC 88199T.</title>
        <authorList>
            <person name="Bernier A.-M."/>
            <person name="Bernard K."/>
        </authorList>
    </citation>
    <scope>NUCLEOTIDE SEQUENCE [LARGE SCALE GENOMIC DNA]</scope>
    <source>
        <strain evidence="12">NML02-A-017</strain>
    </source>
</reference>